<organism evidence="1">
    <name type="scientific">candidate division WOR-3 bacterium</name>
    <dbReference type="NCBI Taxonomy" id="2052148"/>
    <lineage>
        <taxon>Bacteria</taxon>
        <taxon>Bacteria division WOR-3</taxon>
    </lineage>
</organism>
<reference evidence="1" key="1">
    <citation type="journal article" date="2020" name="mSystems">
        <title>Genome- and Community-Level Interaction Insights into Carbon Utilization and Element Cycling Functions of Hydrothermarchaeota in Hydrothermal Sediment.</title>
        <authorList>
            <person name="Zhou Z."/>
            <person name="Liu Y."/>
            <person name="Xu W."/>
            <person name="Pan J."/>
            <person name="Luo Z.H."/>
            <person name="Li M."/>
        </authorList>
    </citation>
    <scope>NUCLEOTIDE SEQUENCE [LARGE SCALE GENOMIC DNA]</scope>
    <source>
        <strain evidence="1">HyVt-237</strain>
    </source>
</reference>
<sequence length="120" mass="13527">MLLLTYILKLNDEWKSAEPRVLKVLSRGEDKEKVGDEINEKLYRARFEAKIEIIDPREGSIRDLIGSYSSKTDLVILGLPVPSPGTEEIVASRIRNLLSPLGTALLVRSVTQKEFFLEEG</sequence>
<name>A0A7C1BHB8_UNCW3</name>
<protein>
    <submittedName>
        <fullName evidence="1">Uncharacterized protein</fullName>
    </submittedName>
</protein>
<proteinExistence type="predicted"/>
<comment type="caution">
    <text evidence="1">The sequence shown here is derived from an EMBL/GenBank/DDBJ whole genome shotgun (WGS) entry which is preliminary data.</text>
</comment>
<dbReference type="Proteomes" id="UP000885931">
    <property type="component" value="Unassembled WGS sequence"/>
</dbReference>
<accession>A0A7C1BHB8</accession>
<dbReference type="AlphaFoldDB" id="A0A7C1BHB8"/>
<gene>
    <name evidence="1" type="ORF">ENG67_05240</name>
</gene>
<dbReference type="EMBL" id="DRBW01000196">
    <property type="protein sequence ID" value="HDM90592.1"/>
    <property type="molecule type" value="Genomic_DNA"/>
</dbReference>
<evidence type="ECO:0000313" key="1">
    <source>
        <dbReference type="EMBL" id="HDM90592.1"/>
    </source>
</evidence>